<evidence type="ECO:0000313" key="5">
    <source>
        <dbReference type="RefSeq" id="XP_041432766.1"/>
    </source>
</evidence>
<feature type="coiled-coil region" evidence="1">
    <location>
        <begin position="159"/>
        <end position="189"/>
    </location>
</feature>
<keyword evidence="4" id="KW-1185">Reference proteome</keyword>
<gene>
    <name evidence="5" type="primary">LOC121398149</name>
</gene>
<reference evidence="5" key="1">
    <citation type="submission" date="2025-08" db="UniProtKB">
        <authorList>
            <consortium name="RefSeq"/>
        </authorList>
    </citation>
    <scope>IDENTIFICATION</scope>
    <source>
        <strain evidence="5">J_2021</strain>
        <tissue evidence="5">Erythrocytes</tissue>
    </source>
</reference>
<sequence length="400" mass="46263">MPGLASSSHRYSAMVRQFPVSGPVAMADMLDPYTFDAPSTYINFSSFHEDHNADSWFDRVTNALNTPPNQRPRFETSAVNSEHKRKVLTTLSKEAVSKSTTHFCDVKSPSMRSTRLMSRKHREKLLIKMRESDLENEPPQADSPLCKLKGSRNVLVKPKIAEQQELEKIQELQKNLKKNEHSMKAAITRAGQSLNNGDPPVTKPVDFLCKTNDQLEHGSNQPERNDCNMVKFVASLRRHQPPSVQIPKRGYTIPKPFNLSQGKKRKREEALESSAEKVISFSKRTPAPYCLHGHQRELEEEEVPVIKATRTPHYRVLFKPKLLEKRQVDVCPFSFFERDKERQLQKEKRLDELRKVEVYKFKAQPLPPFYHISPFKKKVRLPNQKERFELETYNVESSPT</sequence>
<evidence type="ECO:0000313" key="4">
    <source>
        <dbReference type="Proteomes" id="UP000186698"/>
    </source>
</evidence>
<dbReference type="KEGG" id="xla:121398149"/>
<keyword evidence="1" id="KW-0175">Coiled coil</keyword>
<feature type="domain" description="Aurora-A binding" evidence="3">
    <location>
        <begin position="29"/>
        <end position="71"/>
    </location>
</feature>
<protein>
    <submittedName>
        <fullName evidence="5">Targeting protein for Xklp2-A-like isoform X1</fullName>
    </submittedName>
</protein>
<organism evidence="4 5">
    <name type="scientific">Xenopus laevis</name>
    <name type="common">African clawed frog</name>
    <dbReference type="NCBI Taxonomy" id="8355"/>
    <lineage>
        <taxon>Eukaryota</taxon>
        <taxon>Metazoa</taxon>
        <taxon>Chordata</taxon>
        <taxon>Craniata</taxon>
        <taxon>Vertebrata</taxon>
        <taxon>Euteleostomi</taxon>
        <taxon>Amphibia</taxon>
        <taxon>Batrachia</taxon>
        <taxon>Anura</taxon>
        <taxon>Pipoidea</taxon>
        <taxon>Pipidae</taxon>
        <taxon>Xenopodinae</taxon>
        <taxon>Xenopus</taxon>
        <taxon>Xenopus</taxon>
    </lineage>
</organism>
<dbReference type="InterPro" id="IPR015128">
    <property type="entry name" value="Aurora-A-bd"/>
</dbReference>
<name>A0A8J1LUQ5_XENLA</name>
<dbReference type="GeneID" id="121398149"/>
<evidence type="ECO:0000259" key="3">
    <source>
        <dbReference type="Pfam" id="PF09041"/>
    </source>
</evidence>
<accession>A0A8J1LUQ5</accession>
<evidence type="ECO:0000256" key="2">
    <source>
        <dbReference type="SAM" id="MobiDB-lite"/>
    </source>
</evidence>
<feature type="region of interest" description="Disordered" evidence="2">
    <location>
        <begin position="243"/>
        <end position="271"/>
    </location>
</feature>
<dbReference type="Pfam" id="PF09041">
    <property type="entry name" value="Aurora-A_bind"/>
    <property type="match status" value="1"/>
</dbReference>
<dbReference type="AlphaFoldDB" id="A0A8J1LUQ5"/>
<dbReference type="Proteomes" id="UP000186698">
    <property type="component" value="Chromosome 9_10L"/>
</dbReference>
<proteinExistence type="predicted"/>
<evidence type="ECO:0000256" key="1">
    <source>
        <dbReference type="SAM" id="Coils"/>
    </source>
</evidence>
<dbReference type="RefSeq" id="XP_041432766.1">
    <property type="nucleotide sequence ID" value="XM_041576832.1"/>
</dbReference>
<dbReference type="OrthoDB" id="1684416at2759"/>